<feature type="transmembrane region" description="Helical" evidence="2">
    <location>
        <begin position="110"/>
        <end position="131"/>
    </location>
</feature>
<dbReference type="EMBL" id="CAUYUJ010022641">
    <property type="protein sequence ID" value="CAK0911784.1"/>
    <property type="molecule type" value="Genomic_DNA"/>
</dbReference>
<evidence type="ECO:0000256" key="2">
    <source>
        <dbReference type="SAM" id="Phobius"/>
    </source>
</evidence>
<evidence type="ECO:0000313" key="3">
    <source>
        <dbReference type="EMBL" id="CAK0911784.1"/>
    </source>
</evidence>
<name>A0ABN9YGV6_9DINO</name>
<evidence type="ECO:0000313" key="4">
    <source>
        <dbReference type="Proteomes" id="UP001189429"/>
    </source>
</evidence>
<keyword evidence="2" id="KW-0472">Membrane</keyword>
<dbReference type="Proteomes" id="UP001189429">
    <property type="component" value="Unassembled WGS sequence"/>
</dbReference>
<sequence length="456" mass="50736">MLGAAEMTQQEILPSFIIRSCLATVFCALTAHVWLCWDDLATSLAPLKIVIQKLAAPAGLCTSFESKLCSEFEKARKARGRFFIEVLQVPLTSLQLLLLCFRSAAHKHDWGFAIMALFLLVRYAACLYYSYCIKVYRIPAVDMSIVFKCSMLLMVLIVWNAETDEFLMNGGWRCGMRVFNAILLLDCRAALKWNACYSVVVFFLIWERRESLCTAGQSPTEAVVGHCWAEFCTFVCVVAVPFFLESCEQDRIKASLESSQSAKAYQAIQRMLNIFCDAQLRICHQSNIIAHSPHLVHLMGTGDREGEMRTTLTGVCFLRYIEEPDRQRFQDFISAAAVPPPGDASPRRAATPPGEGPRAEGCAVGPATSIQVSLRKDSVGRAPRRVKGEVWESQRNGLGTIWGCFGALGGCFWRALGFRGGSAPHPRAAVPDPHPRRERRPRVPDGGGEKRCRASR</sequence>
<protein>
    <recommendedName>
        <fullName evidence="5">XK-related protein</fullName>
    </recommendedName>
</protein>
<comment type="caution">
    <text evidence="3">The sequence shown here is derived from an EMBL/GenBank/DDBJ whole genome shotgun (WGS) entry which is preliminary data.</text>
</comment>
<feature type="non-terminal residue" evidence="3">
    <location>
        <position position="456"/>
    </location>
</feature>
<evidence type="ECO:0008006" key="5">
    <source>
        <dbReference type="Google" id="ProtNLM"/>
    </source>
</evidence>
<feature type="transmembrane region" description="Helical" evidence="2">
    <location>
        <begin position="143"/>
        <end position="161"/>
    </location>
</feature>
<proteinExistence type="predicted"/>
<feature type="region of interest" description="Disordered" evidence="1">
    <location>
        <begin position="336"/>
        <end position="363"/>
    </location>
</feature>
<feature type="transmembrane region" description="Helical" evidence="2">
    <location>
        <begin position="82"/>
        <end position="104"/>
    </location>
</feature>
<accession>A0ABN9YGV6</accession>
<evidence type="ECO:0000256" key="1">
    <source>
        <dbReference type="SAM" id="MobiDB-lite"/>
    </source>
</evidence>
<gene>
    <name evidence="3" type="ORF">PCOR1329_LOCUS85548</name>
</gene>
<feature type="region of interest" description="Disordered" evidence="1">
    <location>
        <begin position="423"/>
        <end position="456"/>
    </location>
</feature>
<feature type="transmembrane region" description="Helical" evidence="2">
    <location>
        <begin position="16"/>
        <end position="37"/>
    </location>
</feature>
<feature type="compositionally biased region" description="Basic and acidic residues" evidence="1">
    <location>
        <begin position="441"/>
        <end position="456"/>
    </location>
</feature>
<organism evidence="3 4">
    <name type="scientific">Prorocentrum cordatum</name>
    <dbReference type="NCBI Taxonomy" id="2364126"/>
    <lineage>
        <taxon>Eukaryota</taxon>
        <taxon>Sar</taxon>
        <taxon>Alveolata</taxon>
        <taxon>Dinophyceae</taxon>
        <taxon>Prorocentrales</taxon>
        <taxon>Prorocentraceae</taxon>
        <taxon>Prorocentrum</taxon>
    </lineage>
</organism>
<reference evidence="3" key="1">
    <citation type="submission" date="2023-10" db="EMBL/GenBank/DDBJ databases">
        <authorList>
            <person name="Chen Y."/>
            <person name="Shah S."/>
            <person name="Dougan E. K."/>
            <person name="Thang M."/>
            <person name="Chan C."/>
        </authorList>
    </citation>
    <scope>NUCLEOTIDE SEQUENCE [LARGE SCALE GENOMIC DNA]</scope>
</reference>
<keyword evidence="2" id="KW-0812">Transmembrane</keyword>
<keyword evidence="2" id="KW-1133">Transmembrane helix</keyword>
<keyword evidence="4" id="KW-1185">Reference proteome</keyword>